<gene>
    <name evidence="2" type="ORF">DB32_001210</name>
</gene>
<dbReference type="Pfam" id="PF05139">
    <property type="entry name" value="Erythro_esteras"/>
    <property type="match status" value="1"/>
</dbReference>
<reference evidence="2 3" key="1">
    <citation type="submission" date="2015-03" db="EMBL/GenBank/DDBJ databases">
        <title>Genome assembly of Sandaracinus amylolyticus DSM 53668.</title>
        <authorList>
            <person name="Sharma G."/>
            <person name="Subramanian S."/>
        </authorList>
    </citation>
    <scope>NUCLEOTIDE SEQUENCE [LARGE SCALE GENOMIC DNA]</scope>
    <source>
        <strain evidence="2 3">DSM 53668</strain>
    </source>
</reference>
<keyword evidence="3" id="KW-1185">Reference proteome</keyword>
<dbReference type="STRING" id="927083.DB32_001210"/>
<dbReference type="InterPro" id="IPR007815">
    <property type="entry name" value="Emycin_Estase"/>
</dbReference>
<dbReference type="Gene3D" id="3.30.1310.20">
    <property type="entry name" value="PRTase-like"/>
    <property type="match status" value="1"/>
</dbReference>
<evidence type="ECO:0000313" key="3">
    <source>
        <dbReference type="Proteomes" id="UP000034883"/>
    </source>
</evidence>
<dbReference type="SUPFAM" id="SSF53271">
    <property type="entry name" value="PRTase-like"/>
    <property type="match status" value="1"/>
</dbReference>
<dbReference type="GO" id="GO:0032259">
    <property type="term" value="P:methylation"/>
    <property type="evidence" value="ECO:0007669"/>
    <property type="project" value="UniProtKB-KW"/>
</dbReference>
<dbReference type="InterPro" id="IPR000836">
    <property type="entry name" value="PRTase_dom"/>
</dbReference>
<dbReference type="OrthoDB" id="9810066at2"/>
<dbReference type="KEGG" id="samy:DB32_001210"/>
<dbReference type="CDD" id="cd14728">
    <property type="entry name" value="Ere-like"/>
    <property type="match status" value="1"/>
</dbReference>
<dbReference type="AlphaFoldDB" id="A0A0F6W051"/>
<dbReference type="Pfam" id="PF00156">
    <property type="entry name" value="Pribosyltran"/>
    <property type="match status" value="1"/>
</dbReference>
<protein>
    <submittedName>
        <fullName evidence="2">Putative L-isoaspartate O-methyltransferase</fullName>
    </submittedName>
</protein>
<dbReference type="Gene3D" id="3.40.1660.10">
    <property type="entry name" value="EreA-like (biosynthetic domain)"/>
    <property type="match status" value="1"/>
</dbReference>
<dbReference type="Gene3D" id="1.20.1440.30">
    <property type="entry name" value="Biosynthetic Protein domain"/>
    <property type="match status" value="1"/>
</dbReference>
<dbReference type="CDD" id="cd06223">
    <property type="entry name" value="PRTases_typeI"/>
    <property type="match status" value="1"/>
</dbReference>
<sequence>MATQTTSPGQRFVDRRDAGRRLAALIDRSVSGERVVLALPRGGVPVGFDVARALGAPLDVLVVRKLGVPGHEELAMGAIASGGVRVLNDDVLLLAGVRDEDLAEVTERERHELERREREYRGDRPPVSVTGRHAIVVDDGLATGATMRAAVTALRMRGPASITVAVPVGSQEALRAMREIADDVVCVMAPYWFRAVGEWYDDFGATEDDEVRTLLAQAAPPRQKPQAARVTSSDPLATLIARHAHPWRGETADFAPLAPLVRTARVVLIGESTHGTHEHYAERVRLTKWLIEEHGFTDVAAEADWPDAWRVHRFVRGEEEDADAEAALGDFERFPRWMWRNLVMRDFVSWLRAHDDALRPEDRVGFYGLDLYSLHRSMDAVVRYLDRVDRDAAARARDRYACFDAFGDDPQRYGYATGVRGADTCEAEVVEQLRELQARATTGARVGPFAADDRFFAEQNARLARNAEAYYRSMYRGAISSWNLRDRHMGETLDALLEHLSRRRGREARIVVWAHNSHLGDARATHMGWTGELNLGQLARERYGDRALLIGQTTHHGTVSAASDWGGEVERKRVRPGLEGSYEALLSSALGDGVGRALLVLRGGGELTQALRPQRLERAIGVIYRPESERRSHYFGARLADQFDVVLHLDETRALEPLDRIAGWDEEDAPETYPTGL</sequence>
<dbReference type="Gene3D" id="3.30.1870.10">
    <property type="entry name" value="EreA-like, domain 2"/>
    <property type="match status" value="1"/>
</dbReference>
<dbReference type="GO" id="GO:0046677">
    <property type="term" value="P:response to antibiotic"/>
    <property type="evidence" value="ECO:0007669"/>
    <property type="project" value="InterPro"/>
</dbReference>
<dbReference type="InterPro" id="IPR052036">
    <property type="entry name" value="Hydrolase/PRTase-associated"/>
</dbReference>
<dbReference type="RefSeq" id="WP_053231446.1">
    <property type="nucleotide sequence ID" value="NZ_CP011125.1"/>
</dbReference>
<evidence type="ECO:0000313" key="2">
    <source>
        <dbReference type="EMBL" id="AKF04061.1"/>
    </source>
</evidence>
<dbReference type="PANTHER" id="PTHR31299:SF0">
    <property type="entry name" value="ESTERASE, PUTATIVE (AFU_ORTHOLOGUE AFUA_1G05850)-RELATED"/>
    <property type="match status" value="1"/>
</dbReference>
<dbReference type="Gene3D" id="3.40.50.2020">
    <property type="match status" value="1"/>
</dbReference>
<dbReference type="InterPro" id="IPR029057">
    <property type="entry name" value="PRTase-like"/>
</dbReference>
<evidence type="ECO:0000259" key="1">
    <source>
        <dbReference type="Pfam" id="PF00156"/>
    </source>
</evidence>
<keyword evidence="2" id="KW-0808">Transferase</keyword>
<dbReference type="GO" id="GO:0008168">
    <property type="term" value="F:methyltransferase activity"/>
    <property type="evidence" value="ECO:0007669"/>
    <property type="project" value="UniProtKB-KW"/>
</dbReference>
<keyword evidence="2" id="KW-0489">Methyltransferase</keyword>
<proteinExistence type="predicted"/>
<dbReference type="PANTHER" id="PTHR31299">
    <property type="entry name" value="ESTERASE, PUTATIVE (AFU_ORTHOLOGUE AFUA_1G05850)-RELATED"/>
    <property type="match status" value="1"/>
</dbReference>
<dbReference type="EMBL" id="CP011125">
    <property type="protein sequence ID" value="AKF04061.1"/>
    <property type="molecule type" value="Genomic_DNA"/>
</dbReference>
<dbReference type="Proteomes" id="UP000034883">
    <property type="component" value="Chromosome"/>
</dbReference>
<name>A0A0F6W051_9BACT</name>
<dbReference type="SUPFAM" id="SSF159501">
    <property type="entry name" value="EreA/ChaN-like"/>
    <property type="match status" value="1"/>
</dbReference>
<accession>A0A0F6W051</accession>
<feature type="domain" description="Phosphoribosyltransferase" evidence="1">
    <location>
        <begin position="18"/>
        <end position="186"/>
    </location>
</feature>
<organism evidence="2 3">
    <name type="scientific">Sandaracinus amylolyticus</name>
    <dbReference type="NCBI Taxonomy" id="927083"/>
    <lineage>
        <taxon>Bacteria</taxon>
        <taxon>Pseudomonadati</taxon>
        <taxon>Myxococcota</taxon>
        <taxon>Polyangia</taxon>
        <taxon>Polyangiales</taxon>
        <taxon>Sandaracinaceae</taxon>
        <taxon>Sandaracinus</taxon>
    </lineage>
</organism>